<dbReference type="PROSITE" id="PS50835">
    <property type="entry name" value="IG_LIKE"/>
    <property type="match status" value="3"/>
</dbReference>
<evidence type="ECO:0000313" key="15">
    <source>
        <dbReference type="Proteomes" id="UP001054837"/>
    </source>
</evidence>
<keyword evidence="4" id="KW-0812">Transmembrane</keyword>
<feature type="domain" description="Ig-like" evidence="13">
    <location>
        <begin position="213"/>
        <end position="306"/>
    </location>
</feature>
<feature type="domain" description="Ig-like" evidence="13">
    <location>
        <begin position="121"/>
        <end position="206"/>
    </location>
</feature>
<dbReference type="GO" id="GO:0098632">
    <property type="term" value="F:cell-cell adhesion mediator activity"/>
    <property type="evidence" value="ECO:0007669"/>
    <property type="project" value="TreeGrafter"/>
</dbReference>
<keyword evidence="12" id="KW-0393">Immunoglobulin domain</keyword>
<name>A0AAV4SYS0_9ARAC</name>
<dbReference type="Proteomes" id="UP001054837">
    <property type="component" value="Unassembled WGS sequence"/>
</dbReference>
<dbReference type="GO" id="GO:0007156">
    <property type="term" value="P:homophilic cell adhesion via plasma membrane adhesion molecules"/>
    <property type="evidence" value="ECO:0007669"/>
    <property type="project" value="TreeGrafter"/>
</dbReference>
<dbReference type="PANTHER" id="PTHR10075:SF100">
    <property type="entry name" value="FASCICLIN-2"/>
    <property type="match status" value="1"/>
</dbReference>
<evidence type="ECO:0000256" key="4">
    <source>
        <dbReference type="ARBA" id="ARBA00022692"/>
    </source>
</evidence>
<evidence type="ECO:0000256" key="9">
    <source>
        <dbReference type="ARBA" id="ARBA00023136"/>
    </source>
</evidence>
<evidence type="ECO:0000256" key="2">
    <source>
        <dbReference type="ARBA" id="ARBA00004236"/>
    </source>
</evidence>
<dbReference type="GO" id="GO:0007411">
    <property type="term" value="P:axon guidance"/>
    <property type="evidence" value="ECO:0007669"/>
    <property type="project" value="TreeGrafter"/>
</dbReference>
<dbReference type="GO" id="GO:0005886">
    <property type="term" value="C:plasma membrane"/>
    <property type="evidence" value="ECO:0007669"/>
    <property type="project" value="UniProtKB-SubCell"/>
</dbReference>
<keyword evidence="6" id="KW-0677">Repeat</keyword>
<keyword evidence="11" id="KW-0325">Glycoprotein</keyword>
<proteinExistence type="predicted"/>
<dbReference type="InterPro" id="IPR003599">
    <property type="entry name" value="Ig_sub"/>
</dbReference>
<evidence type="ECO:0000256" key="5">
    <source>
        <dbReference type="ARBA" id="ARBA00022729"/>
    </source>
</evidence>
<evidence type="ECO:0000256" key="3">
    <source>
        <dbReference type="ARBA" id="ARBA00022475"/>
    </source>
</evidence>
<dbReference type="InterPro" id="IPR013098">
    <property type="entry name" value="Ig_I-set"/>
</dbReference>
<evidence type="ECO:0000256" key="10">
    <source>
        <dbReference type="ARBA" id="ARBA00023157"/>
    </source>
</evidence>
<keyword evidence="8" id="KW-1133">Transmembrane helix</keyword>
<dbReference type="SUPFAM" id="SSF48726">
    <property type="entry name" value="Immunoglobulin"/>
    <property type="match status" value="3"/>
</dbReference>
<protein>
    <submittedName>
        <fullName evidence="14">Down syndrome cell adhesion molecule-like protein Dscam2</fullName>
    </submittedName>
</protein>
<dbReference type="GO" id="GO:0030424">
    <property type="term" value="C:axon"/>
    <property type="evidence" value="ECO:0007669"/>
    <property type="project" value="TreeGrafter"/>
</dbReference>
<dbReference type="CDD" id="cd20956">
    <property type="entry name" value="IgI_4_Dscam"/>
    <property type="match status" value="1"/>
</dbReference>
<dbReference type="InterPro" id="IPR007110">
    <property type="entry name" value="Ig-like_dom"/>
</dbReference>
<dbReference type="FunFam" id="2.60.40.10:FF:000005">
    <property type="entry name" value="Neuronal cell adhesion molecule"/>
    <property type="match status" value="1"/>
</dbReference>
<dbReference type="InterPro" id="IPR003598">
    <property type="entry name" value="Ig_sub2"/>
</dbReference>
<dbReference type="GO" id="GO:0070593">
    <property type="term" value="P:dendrite self-avoidance"/>
    <property type="evidence" value="ECO:0007669"/>
    <property type="project" value="TreeGrafter"/>
</dbReference>
<reference evidence="14 15" key="1">
    <citation type="submission" date="2021-06" db="EMBL/GenBank/DDBJ databases">
        <title>Caerostris darwini draft genome.</title>
        <authorList>
            <person name="Kono N."/>
            <person name="Arakawa K."/>
        </authorList>
    </citation>
    <scope>NUCLEOTIDE SEQUENCE [LARGE SCALE GENOMIC DNA]</scope>
</reference>
<dbReference type="Pfam" id="PF07679">
    <property type="entry name" value="I-set"/>
    <property type="match status" value="1"/>
</dbReference>
<evidence type="ECO:0000256" key="6">
    <source>
        <dbReference type="ARBA" id="ARBA00022737"/>
    </source>
</evidence>
<dbReference type="Gene3D" id="2.60.40.10">
    <property type="entry name" value="Immunoglobulins"/>
    <property type="match status" value="3"/>
</dbReference>
<dbReference type="InterPro" id="IPR036179">
    <property type="entry name" value="Ig-like_dom_sf"/>
</dbReference>
<dbReference type="SMART" id="SM00409">
    <property type="entry name" value="IG"/>
    <property type="match status" value="3"/>
</dbReference>
<keyword evidence="9" id="KW-0472">Membrane</keyword>
<evidence type="ECO:0000259" key="13">
    <source>
        <dbReference type="PROSITE" id="PS50835"/>
    </source>
</evidence>
<sequence>MNIESMFLPHVNHNFDLYYPPSLLEIFSDQTLEPGPSVTLKCVAQGNPLPQIIWTLDAGTIPENPRFRLGDYVRTGRDSTEVVSYVNITSVRPEDGGLYECEASNDVGKATHSARVNVFGPPFVRSMSNLSVVAGETLRLQCPVGGHPIEAIKWEKDGVRLPLNHRQKVFQNGTLLVRNVEKMSDSGPYKCSASNADGITAENTLHIKVIVKPLIEPFTFPKSLQTGQRFSVLCTITEGDPPIRIQWIKDSLQSFLASAHDGVRSVVVTPFSTTLVFESLAPEHRGNYTCVASNAAGTMSHTAPMVDVAKEFKIKTTSEVVVFRKICWDMIG</sequence>
<keyword evidence="3" id="KW-1003">Cell membrane</keyword>
<dbReference type="FunFam" id="2.60.40.10:FF:000017">
    <property type="entry name" value="Down syndrome cell adhesion molecule b"/>
    <property type="match status" value="1"/>
</dbReference>
<comment type="subcellular location">
    <subcellularLocation>
        <location evidence="2">Cell membrane</location>
    </subcellularLocation>
    <subcellularLocation>
        <location evidence="1">Membrane</location>
        <topology evidence="1">Single-pass membrane protein</topology>
    </subcellularLocation>
</comment>
<comment type="caution">
    <text evidence="14">The sequence shown here is derived from an EMBL/GenBank/DDBJ whole genome shotgun (WGS) entry which is preliminary data.</text>
</comment>
<dbReference type="InterPro" id="IPR013783">
    <property type="entry name" value="Ig-like_fold"/>
</dbReference>
<keyword evidence="7" id="KW-0130">Cell adhesion</keyword>
<evidence type="ECO:0000313" key="14">
    <source>
        <dbReference type="EMBL" id="GIY39004.1"/>
    </source>
</evidence>
<keyword evidence="10" id="KW-1015">Disulfide bond</keyword>
<dbReference type="SMART" id="SM00408">
    <property type="entry name" value="IGc2"/>
    <property type="match status" value="3"/>
</dbReference>
<feature type="domain" description="Ig-like" evidence="13">
    <location>
        <begin position="21"/>
        <end position="117"/>
    </location>
</feature>
<evidence type="ECO:0000256" key="8">
    <source>
        <dbReference type="ARBA" id="ARBA00022989"/>
    </source>
</evidence>
<evidence type="ECO:0000256" key="1">
    <source>
        <dbReference type="ARBA" id="ARBA00004167"/>
    </source>
</evidence>
<keyword evidence="5" id="KW-0732">Signal</keyword>
<accession>A0AAV4SYS0</accession>
<dbReference type="CDD" id="cd20958">
    <property type="entry name" value="IgI_5_Dscam"/>
    <property type="match status" value="1"/>
</dbReference>
<dbReference type="FunFam" id="2.60.40.10:FF:000333">
    <property type="entry name" value="Down syndrome cell adhesion molecule"/>
    <property type="match status" value="1"/>
</dbReference>
<evidence type="ECO:0000256" key="11">
    <source>
        <dbReference type="ARBA" id="ARBA00023180"/>
    </source>
</evidence>
<dbReference type="EMBL" id="BPLQ01008705">
    <property type="protein sequence ID" value="GIY39004.1"/>
    <property type="molecule type" value="Genomic_DNA"/>
</dbReference>
<dbReference type="Pfam" id="PF13927">
    <property type="entry name" value="Ig_3"/>
    <property type="match status" value="2"/>
</dbReference>
<dbReference type="AlphaFoldDB" id="A0AAV4SYS0"/>
<gene>
    <name evidence="14" type="primary">Dscam2</name>
    <name evidence="14" type="ORF">CDAR_587161</name>
</gene>
<evidence type="ECO:0000256" key="12">
    <source>
        <dbReference type="ARBA" id="ARBA00023319"/>
    </source>
</evidence>
<organism evidence="14 15">
    <name type="scientific">Caerostris darwini</name>
    <dbReference type="NCBI Taxonomy" id="1538125"/>
    <lineage>
        <taxon>Eukaryota</taxon>
        <taxon>Metazoa</taxon>
        <taxon>Ecdysozoa</taxon>
        <taxon>Arthropoda</taxon>
        <taxon>Chelicerata</taxon>
        <taxon>Arachnida</taxon>
        <taxon>Araneae</taxon>
        <taxon>Araneomorphae</taxon>
        <taxon>Entelegynae</taxon>
        <taxon>Araneoidea</taxon>
        <taxon>Araneidae</taxon>
        <taxon>Caerostris</taxon>
    </lineage>
</organism>
<dbReference type="PANTHER" id="PTHR10075">
    <property type="entry name" value="BASIGIN RELATED"/>
    <property type="match status" value="1"/>
</dbReference>
<keyword evidence="15" id="KW-1185">Reference proteome</keyword>
<evidence type="ECO:0000256" key="7">
    <source>
        <dbReference type="ARBA" id="ARBA00022889"/>
    </source>
</evidence>